<protein>
    <submittedName>
        <fullName evidence="1">Uncharacterized protein</fullName>
    </submittedName>
</protein>
<dbReference type="Proteomes" id="UP000092154">
    <property type="component" value="Unassembled WGS sequence"/>
</dbReference>
<sequence>MSPKIATKGNLRKIWSCNLEKTRSVLRTWFGGSGVLGDIQNSPTKNLQPAEENGLERNVIAALNSTPLATMRKFAIRAHRFIDVYDKGLDGRRAACSHLVALTHSHSLFLVS</sequence>
<dbReference type="AlphaFoldDB" id="A0A1B7N388"/>
<name>A0A1B7N388_9AGAM</name>
<gene>
    <name evidence="1" type="ORF">K503DRAFT_782243</name>
</gene>
<evidence type="ECO:0000313" key="1">
    <source>
        <dbReference type="EMBL" id="OAX39330.1"/>
    </source>
</evidence>
<keyword evidence="2" id="KW-1185">Reference proteome</keyword>
<reference evidence="1 2" key="1">
    <citation type="submission" date="2016-06" db="EMBL/GenBank/DDBJ databases">
        <title>Comparative genomics of the ectomycorrhizal sister species Rhizopogon vinicolor and Rhizopogon vesiculosus (Basidiomycota: Boletales) reveals a divergence of the mating type B locus.</title>
        <authorList>
            <consortium name="DOE Joint Genome Institute"/>
            <person name="Mujic A.B."/>
            <person name="Kuo A."/>
            <person name="Tritt A."/>
            <person name="Lipzen A."/>
            <person name="Chen C."/>
            <person name="Johnson J."/>
            <person name="Sharma A."/>
            <person name="Barry K."/>
            <person name="Grigoriev I.V."/>
            <person name="Spatafora J.W."/>
        </authorList>
    </citation>
    <scope>NUCLEOTIDE SEQUENCE [LARGE SCALE GENOMIC DNA]</scope>
    <source>
        <strain evidence="1 2">AM-OR11-026</strain>
    </source>
</reference>
<accession>A0A1B7N388</accession>
<dbReference type="OrthoDB" id="10044727at2759"/>
<organism evidence="1 2">
    <name type="scientific">Rhizopogon vinicolor AM-OR11-026</name>
    <dbReference type="NCBI Taxonomy" id="1314800"/>
    <lineage>
        <taxon>Eukaryota</taxon>
        <taxon>Fungi</taxon>
        <taxon>Dikarya</taxon>
        <taxon>Basidiomycota</taxon>
        <taxon>Agaricomycotina</taxon>
        <taxon>Agaricomycetes</taxon>
        <taxon>Agaricomycetidae</taxon>
        <taxon>Boletales</taxon>
        <taxon>Suillineae</taxon>
        <taxon>Rhizopogonaceae</taxon>
        <taxon>Rhizopogon</taxon>
    </lineage>
</organism>
<dbReference type="InParanoid" id="A0A1B7N388"/>
<proteinExistence type="predicted"/>
<dbReference type="EMBL" id="KV448254">
    <property type="protein sequence ID" value="OAX39330.1"/>
    <property type="molecule type" value="Genomic_DNA"/>
</dbReference>
<evidence type="ECO:0000313" key="2">
    <source>
        <dbReference type="Proteomes" id="UP000092154"/>
    </source>
</evidence>
<dbReference type="STRING" id="1314800.A0A1B7N388"/>